<feature type="repeat" description="TPR" evidence="8">
    <location>
        <begin position="194"/>
        <end position="227"/>
    </location>
</feature>
<comment type="caution">
    <text evidence="10">The sequence shown here is derived from an EMBL/GenBank/DDBJ whole genome shotgun (WGS) entry which is preliminary data.</text>
</comment>
<dbReference type="Pfam" id="PF13374">
    <property type="entry name" value="TPR_10"/>
    <property type="match status" value="1"/>
</dbReference>
<organism evidence="10 11">
    <name type="scientific">Loxostege sticticalis</name>
    <name type="common">Beet webworm moth</name>
    <dbReference type="NCBI Taxonomy" id="481309"/>
    <lineage>
        <taxon>Eukaryota</taxon>
        <taxon>Metazoa</taxon>
        <taxon>Ecdysozoa</taxon>
        <taxon>Arthropoda</taxon>
        <taxon>Hexapoda</taxon>
        <taxon>Insecta</taxon>
        <taxon>Pterygota</taxon>
        <taxon>Neoptera</taxon>
        <taxon>Endopterygota</taxon>
        <taxon>Lepidoptera</taxon>
        <taxon>Glossata</taxon>
        <taxon>Ditrysia</taxon>
        <taxon>Pyraloidea</taxon>
        <taxon>Crambidae</taxon>
        <taxon>Pyraustinae</taxon>
        <taxon>Loxostege</taxon>
    </lineage>
</organism>
<evidence type="ECO:0000256" key="7">
    <source>
        <dbReference type="ARBA" id="ARBA00022803"/>
    </source>
</evidence>
<comment type="pathway">
    <text evidence="1">Protein modification; protein glycosylation.</text>
</comment>
<feature type="repeat" description="TPR" evidence="8">
    <location>
        <begin position="58"/>
        <end position="91"/>
    </location>
</feature>
<dbReference type="GO" id="GO:0097363">
    <property type="term" value="F:protein O-acetylglucosaminyltransferase activity"/>
    <property type="evidence" value="ECO:0007669"/>
    <property type="project" value="UniProtKB-EC"/>
</dbReference>
<dbReference type="Gene3D" id="3.30.720.150">
    <property type="match status" value="1"/>
</dbReference>
<dbReference type="FunFam" id="3.40.50.2000:FF:000012">
    <property type="entry name" value="UDP-N-acetylglucosamine--peptide N-acetylglucosaminyltransferase 110 kDa subunit"/>
    <property type="match status" value="1"/>
</dbReference>
<dbReference type="InterPro" id="IPR029489">
    <property type="entry name" value="OGT/SEC/SPY_C"/>
</dbReference>
<keyword evidence="4" id="KW-0328">Glycosyltransferase</keyword>
<dbReference type="PANTHER" id="PTHR44366">
    <property type="entry name" value="UDP-N-ACETYLGLUCOSAMINE--PEPTIDE N-ACETYLGLUCOSAMINYLTRANSFERASE 110 KDA SUBUNIT"/>
    <property type="match status" value="1"/>
</dbReference>
<evidence type="ECO:0000256" key="3">
    <source>
        <dbReference type="ARBA" id="ARBA00011970"/>
    </source>
</evidence>
<comment type="similarity">
    <text evidence="2">Belongs to the glycosyltransferase 41 family. O-GlcNAc transferase subfamily.</text>
</comment>
<dbReference type="Gene3D" id="3.40.50.11380">
    <property type="match status" value="1"/>
</dbReference>
<evidence type="ECO:0000256" key="2">
    <source>
        <dbReference type="ARBA" id="ARBA00005386"/>
    </source>
</evidence>
<evidence type="ECO:0000259" key="9">
    <source>
        <dbReference type="Pfam" id="PF13844"/>
    </source>
</evidence>
<evidence type="ECO:0000313" key="11">
    <source>
        <dbReference type="Proteomes" id="UP001549921"/>
    </source>
</evidence>
<accession>A0ABD0TRQ0</accession>
<dbReference type="SUPFAM" id="SSF48452">
    <property type="entry name" value="TPR-like"/>
    <property type="match status" value="1"/>
</dbReference>
<evidence type="ECO:0000256" key="4">
    <source>
        <dbReference type="ARBA" id="ARBA00022676"/>
    </source>
</evidence>
<dbReference type="AlphaFoldDB" id="A0ABD0TRQ0"/>
<dbReference type="Gene3D" id="3.40.50.2000">
    <property type="entry name" value="Glycogen Phosphorylase B"/>
    <property type="match status" value="1"/>
</dbReference>
<feature type="domain" description="O-GlcNAc transferase C-terminal" evidence="9">
    <location>
        <begin position="275"/>
        <end position="803"/>
    </location>
</feature>
<gene>
    <name evidence="10" type="ORF">ABMA28_000204</name>
</gene>
<feature type="repeat" description="TPR" evidence="8">
    <location>
        <begin position="126"/>
        <end position="159"/>
    </location>
</feature>
<reference evidence="10 11" key="1">
    <citation type="submission" date="2024-06" db="EMBL/GenBank/DDBJ databases">
        <title>A chromosome-level genome assembly of beet webworm, Loxostege sticticalis.</title>
        <authorList>
            <person name="Zhang Y."/>
        </authorList>
    </citation>
    <scope>NUCLEOTIDE SEQUENCE [LARGE SCALE GENOMIC DNA]</scope>
    <source>
        <strain evidence="10">AQ028</strain>
        <tissue evidence="10">Male pupae</tissue>
    </source>
</reference>
<evidence type="ECO:0000256" key="1">
    <source>
        <dbReference type="ARBA" id="ARBA00004922"/>
    </source>
</evidence>
<dbReference type="EMBL" id="JBEDNZ010000001">
    <property type="protein sequence ID" value="KAL0851917.1"/>
    <property type="molecule type" value="Genomic_DNA"/>
</dbReference>
<dbReference type="EC" id="2.4.1.255" evidence="3"/>
<sequence>MDYQCVVVYTVINIAPPRLTAAAQATEFSNGCVTWFKNKIKRAVAVYLHSLKLTPNNGFIHGNLACMYYKQGLIDLAIDTYRRAIELQPNFPDAYCNLANALKEKGHVMEAEECYNMALRLCPSHVDTLNNLGNVKREQGKIEEATRLYVRALEVFPNFAATHSNLASLLQQQGKLHEALMHYRQAINIQPKFADAYSNMGNTLGELKDVTGALMCFKKAIQINPSFADAHCNLASIYKDMGNITEAIESYRNALEFKTDFPDAYCNLVHCLQIICDWHEYEDRMNNIVAIIEDQLKSDKLSSVHPHHSVLYPLCNKARKEIAVKHANLYTEKVKMLGEITFDHNKQKTCDRLRVGYVSSDFGNHPTSHLMQSIPGLHDRLKVEVFCYALNPDDGTTFRSKIVKESEHFYDLSKVTCNIAAAKKIYNDGIHILVNMNGYTKGARNEIFALKPAPIQVMWLGYPGTSGADYIDYIITDEISSPLKMESDFTEKFAYMMHTYFIGDHQKMFPHLKMHFKVNSSEEISNDFNKALINSAESIDKILCIDECEVIVQYDKLPAIKDIVRKVNIPNYVMEMTMNSRQLQVLVNGVTIDNGISIHRSNKKVASGEETFDNIIFTSRKQYGLPNDAIVYCNFNQLYKIDPAIMDVWINILKLVPNSVLWLLCFPPAGEPHIRRYVQNSGLSSSRIIFSKIACKEEHVRRGQLADVCLDTPLCNGHTTAMDVLWAGVPLLTLPGETLASRVAASQLTTLGCSELIAKNTQEYQDIAVKLGLDRQYCRYMRAKVSRARLESTLFDCKHYTRALENLYEQMWKRYENGQKPDHIKAYNR</sequence>
<evidence type="ECO:0000256" key="8">
    <source>
        <dbReference type="PROSITE-ProRule" id="PRU00339"/>
    </source>
</evidence>
<feature type="repeat" description="TPR" evidence="8">
    <location>
        <begin position="160"/>
        <end position="193"/>
    </location>
</feature>
<feature type="repeat" description="TPR" evidence="8">
    <location>
        <begin position="92"/>
        <end position="125"/>
    </location>
</feature>
<dbReference type="PANTHER" id="PTHR44366:SF1">
    <property type="entry name" value="UDP-N-ACETYLGLUCOSAMINE--PEPTIDE N-ACETYLGLUCOSAMINYLTRANSFERASE 110 KDA SUBUNIT"/>
    <property type="match status" value="1"/>
</dbReference>
<dbReference type="InterPro" id="IPR037919">
    <property type="entry name" value="OGT"/>
</dbReference>
<keyword evidence="5" id="KW-0808">Transferase</keyword>
<dbReference type="Pfam" id="PF13844">
    <property type="entry name" value="Glyco_transf_41"/>
    <property type="match status" value="1"/>
</dbReference>
<evidence type="ECO:0000256" key="5">
    <source>
        <dbReference type="ARBA" id="ARBA00022679"/>
    </source>
</evidence>
<dbReference type="Pfam" id="PF13414">
    <property type="entry name" value="TPR_11"/>
    <property type="match status" value="3"/>
</dbReference>
<name>A0ABD0TRQ0_LOXSC</name>
<keyword evidence="7 8" id="KW-0802">TPR repeat</keyword>
<evidence type="ECO:0000313" key="10">
    <source>
        <dbReference type="EMBL" id="KAL0851917.1"/>
    </source>
</evidence>
<dbReference type="FunFam" id="3.40.50.11380:FF:000001">
    <property type="entry name" value="UDP-N-acetylglucosamine--peptide N-acetylglucosaminyltransferase 110 kDa subunit"/>
    <property type="match status" value="1"/>
</dbReference>
<feature type="repeat" description="TPR" evidence="8">
    <location>
        <begin position="228"/>
        <end position="261"/>
    </location>
</feature>
<proteinExistence type="inferred from homology"/>
<keyword evidence="6" id="KW-0677">Repeat</keyword>
<dbReference type="SMART" id="SM00028">
    <property type="entry name" value="TPR"/>
    <property type="match status" value="6"/>
</dbReference>
<evidence type="ECO:0000256" key="6">
    <source>
        <dbReference type="ARBA" id="ARBA00022737"/>
    </source>
</evidence>
<dbReference type="Gene3D" id="1.25.40.10">
    <property type="entry name" value="Tetratricopeptide repeat domain"/>
    <property type="match status" value="5"/>
</dbReference>
<protein>
    <recommendedName>
        <fullName evidence="3">protein O-GlcNAc transferase</fullName>
        <ecNumber evidence="3">2.4.1.255</ecNumber>
    </recommendedName>
</protein>
<dbReference type="Proteomes" id="UP001549921">
    <property type="component" value="Unassembled WGS sequence"/>
</dbReference>
<dbReference type="PROSITE" id="PS50005">
    <property type="entry name" value="TPR"/>
    <property type="match status" value="6"/>
</dbReference>
<dbReference type="InterPro" id="IPR011990">
    <property type="entry name" value="TPR-like_helical_dom_sf"/>
</dbReference>
<dbReference type="InterPro" id="IPR019734">
    <property type="entry name" value="TPR_rpt"/>
</dbReference>
<dbReference type="PROSITE" id="PS50293">
    <property type="entry name" value="TPR_REGION"/>
    <property type="match status" value="1"/>
</dbReference>